<proteinExistence type="predicted"/>
<protein>
    <submittedName>
        <fullName evidence="3">Pyridoxamine phosphate oxidase family protein</fullName>
    </submittedName>
</protein>
<dbReference type="EMBL" id="KV748941">
    <property type="protein sequence ID" value="OCL12026.1"/>
    <property type="molecule type" value="Genomic_DNA"/>
</dbReference>
<gene>
    <name evidence="3" type="ORF">AOQ84DRAFT_430103</name>
</gene>
<name>A0A8E2F8F5_9PEZI</name>
<dbReference type="Gene3D" id="2.30.110.10">
    <property type="entry name" value="Electron Transport, Fmn-binding Protein, Chain A"/>
    <property type="match status" value="1"/>
</dbReference>
<keyword evidence="1" id="KW-1133">Transmembrane helix</keyword>
<dbReference type="SUPFAM" id="SSF50475">
    <property type="entry name" value="FMN-binding split barrel"/>
    <property type="match status" value="1"/>
</dbReference>
<dbReference type="AlphaFoldDB" id="A0A8E2F8F5"/>
<dbReference type="PANTHER" id="PTHR39336:SF1">
    <property type="entry name" value="PYRIDOXAMINE PHOSPHATE OXIDASE FAMILY PROTEIN (AFU_ORTHOLOGUE AFUA_6G11440)"/>
    <property type="match status" value="1"/>
</dbReference>
<evidence type="ECO:0000313" key="3">
    <source>
        <dbReference type="EMBL" id="OCL12026.1"/>
    </source>
</evidence>
<sequence>MVKFFPSIEPDHVDFMLSQPLFFVASAPYVGRHVNLSPKGQPSRSFAILDSNTVAYIDATGSGCETIAHIYENRRVTIMFCSFGVSPRIMRLFCQGQVVEKDDKGFEELMAKMGNGMSLIGARAVILLRVFKVQTSCGFGVPLLAESQDTTEEEKTSGFPQKFQDRWTLHKWASSMEEKKALLGYQRNSNYKSLDGLTGLRSARRARGQWMLLEAGRARIGRIMKQWEAIVLGMLIMAFVMVVLKTVGFLVLEAKL</sequence>
<organism evidence="3 4">
    <name type="scientific">Glonium stellatum</name>
    <dbReference type="NCBI Taxonomy" id="574774"/>
    <lineage>
        <taxon>Eukaryota</taxon>
        <taxon>Fungi</taxon>
        <taxon>Dikarya</taxon>
        <taxon>Ascomycota</taxon>
        <taxon>Pezizomycotina</taxon>
        <taxon>Dothideomycetes</taxon>
        <taxon>Pleosporomycetidae</taxon>
        <taxon>Gloniales</taxon>
        <taxon>Gloniaceae</taxon>
        <taxon>Glonium</taxon>
    </lineage>
</organism>
<evidence type="ECO:0000256" key="1">
    <source>
        <dbReference type="SAM" id="Phobius"/>
    </source>
</evidence>
<reference evidence="3 4" key="1">
    <citation type="journal article" date="2016" name="Nat. Commun.">
        <title>Ectomycorrhizal ecology is imprinted in the genome of the dominant symbiotic fungus Cenococcum geophilum.</title>
        <authorList>
            <consortium name="DOE Joint Genome Institute"/>
            <person name="Peter M."/>
            <person name="Kohler A."/>
            <person name="Ohm R.A."/>
            <person name="Kuo A."/>
            <person name="Krutzmann J."/>
            <person name="Morin E."/>
            <person name="Arend M."/>
            <person name="Barry K.W."/>
            <person name="Binder M."/>
            <person name="Choi C."/>
            <person name="Clum A."/>
            <person name="Copeland A."/>
            <person name="Grisel N."/>
            <person name="Haridas S."/>
            <person name="Kipfer T."/>
            <person name="LaButti K."/>
            <person name="Lindquist E."/>
            <person name="Lipzen A."/>
            <person name="Maire R."/>
            <person name="Meier B."/>
            <person name="Mihaltcheva S."/>
            <person name="Molinier V."/>
            <person name="Murat C."/>
            <person name="Poggeler S."/>
            <person name="Quandt C.A."/>
            <person name="Sperisen C."/>
            <person name="Tritt A."/>
            <person name="Tisserant E."/>
            <person name="Crous P.W."/>
            <person name="Henrissat B."/>
            <person name="Nehls U."/>
            <person name="Egli S."/>
            <person name="Spatafora J.W."/>
            <person name="Grigoriev I.V."/>
            <person name="Martin F.M."/>
        </authorList>
    </citation>
    <scope>NUCLEOTIDE SEQUENCE [LARGE SCALE GENOMIC DNA]</scope>
    <source>
        <strain evidence="3 4">CBS 207.34</strain>
    </source>
</reference>
<dbReference type="Pfam" id="PF01243">
    <property type="entry name" value="PNPOx_N"/>
    <property type="match status" value="1"/>
</dbReference>
<dbReference type="Proteomes" id="UP000250140">
    <property type="component" value="Unassembled WGS sequence"/>
</dbReference>
<dbReference type="PANTHER" id="PTHR39336">
    <property type="entry name" value="PYRIDOXAMINE PHOSPHATE OXIDASE FAMILY PROTEIN (AFU_ORTHOLOGUE AFUA_6G11440)"/>
    <property type="match status" value="1"/>
</dbReference>
<accession>A0A8E2F8F5</accession>
<feature type="transmembrane region" description="Helical" evidence="1">
    <location>
        <begin position="229"/>
        <end position="252"/>
    </location>
</feature>
<feature type="domain" description="Pyridoxamine 5'-phosphate oxidase N-terminal" evidence="2">
    <location>
        <begin position="10"/>
        <end position="137"/>
    </location>
</feature>
<dbReference type="InterPro" id="IPR011576">
    <property type="entry name" value="Pyridox_Oxase_N"/>
</dbReference>
<dbReference type="OrthoDB" id="539398at2759"/>
<dbReference type="InterPro" id="IPR012349">
    <property type="entry name" value="Split_barrel_FMN-bd"/>
</dbReference>
<keyword evidence="4" id="KW-1185">Reference proteome</keyword>
<evidence type="ECO:0000259" key="2">
    <source>
        <dbReference type="Pfam" id="PF01243"/>
    </source>
</evidence>
<evidence type="ECO:0000313" key="4">
    <source>
        <dbReference type="Proteomes" id="UP000250140"/>
    </source>
</evidence>
<keyword evidence="1" id="KW-0812">Transmembrane</keyword>
<keyword evidence="1" id="KW-0472">Membrane</keyword>